<dbReference type="InterPro" id="IPR015943">
    <property type="entry name" value="WD40/YVTN_repeat-like_dom_sf"/>
</dbReference>
<evidence type="ECO:0000256" key="2">
    <source>
        <dbReference type="ARBA" id="ARBA00022737"/>
    </source>
</evidence>
<dbReference type="InterPro" id="IPR036322">
    <property type="entry name" value="WD40_repeat_dom_sf"/>
</dbReference>
<dbReference type="InterPro" id="IPR001680">
    <property type="entry name" value="WD40_rpt"/>
</dbReference>
<dbReference type="Proteomes" id="UP001150925">
    <property type="component" value="Unassembled WGS sequence"/>
</dbReference>
<protein>
    <recommendedName>
        <fullName evidence="7">WD40 repeat-like protein</fullName>
    </recommendedName>
</protein>
<gene>
    <name evidence="5" type="ORF">IWQ62_001237</name>
</gene>
<feature type="region of interest" description="Disordered" evidence="4">
    <location>
        <begin position="87"/>
        <end position="159"/>
    </location>
</feature>
<dbReference type="PROSITE" id="PS50294">
    <property type="entry name" value="WD_REPEATS_REGION"/>
    <property type="match status" value="1"/>
</dbReference>
<accession>A0A9W8E566</accession>
<dbReference type="Gene3D" id="2.130.10.10">
    <property type="entry name" value="YVTN repeat-like/Quinoprotein amine dehydrogenase"/>
    <property type="match status" value="1"/>
</dbReference>
<dbReference type="PANTHER" id="PTHR14107">
    <property type="entry name" value="WD REPEAT PROTEIN"/>
    <property type="match status" value="1"/>
</dbReference>
<evidence type="ECO:0000313" key="6">
    <source>
        <dbReference type="Proteomes" id="UP001150925"/>
    </source>
</evidence>
<evidence type="ECO:0000256" key="4">
    <source>
        <dbReference type="SAM" id="MobiDB-lite"/>
    </source>
</evidence>
<dbReference type="SUPFAM" id="SSF50978">
    <property type="entry name" value="WD40 repeat-like"/>
    <property type="match status" value="1"/>
</dbReference>
<feature type="repeat" description="WD" evidence="3">
    <location>
        <begin position="446"/>
        <end position="478"/>
    </location>
</feature>
<dbReference type="Pfam" id="PF00400">
    <property type="entry name" value="WD40"/>
    <property type="match status" value="2"/>
</dbReference>
<dbReference type="OrthoDB" id="3367at2759"/>
<keyword evidence="6" id="KW-1185">Reference proteome</keyword>
<evidence type="ECO:0008006" key="7">
    <source>
        <dbReference type="Google" id="ProtNLM"/>
    </source>
</evidence>
<dbReference type="PANTHER" id="PTHR14107:SF16">
    <property type="entry name" value="AT02583P"/>
    <property type="match status" value="1"/>
</dbReference>
<dbReference type="AlphaFoldDB" id="A0A9W8E566"/>
<proteinExistence type="predicted"/>
<keyword evidence="1 3" id="KW-0853">WD repeat</keyword>
<sequence length="623" mass="68761">MSTAAVSTFELRDPTGVDPQVYCPEFVSTEGTYKLKMDLSYEAIVANNNTVQPHPTPSLAPAKYISLVSVKFRGIPKPFQESTAMDVVGSTDSPTLDVTDGRTARPGETTGNVSSQDMSTLSQSLPSTTGVVQSSRGNTAGVTPMGNTSPSDQEGPKSAGVAGLQVPLYAKDGSKLSPSLATPKLPASLPPSAPVNISPSTSSKKPDDDSSFSLFQSVRLKKRSKGSQLSKKDNSFVAQVAWNDQLVSILSQRQQEDTYFFYNSGRSFFWADLGCRPQEPLARMDLQKALPTCHDVNLLTRSGASLDIIIGFNTGDLLWFDPITQKRCRLNQQGIINASSVTSVRWVPGSESHFMASFQDGAMVMFDKSKDDHTNFNPLFAMNPDDPLKVAKPTKTKYNPLTYWQVSKKAVTAFAFSPNCQHVAITTLDGKLRVVDYISEVLEDTFTAYFGGLTCVCWSPDGKYILTGGQDDLITIWDFYGHRILARCQGHQSWVNGVTFDPWRCDETNYRFGSVGEDTRILFWDFSVNALHRPKSAAIQLRRMSRASSTFNPYSANPLHTKHENVHHQVSLRDEVAVLEPVMSQSVHKYPVCSITFREDIVITTCRFGHIKIWARPQNPTIS</sequence>
<dbReference type="GO" id="GO:0032153">
    <property type="term" value="C:cell division site"/>
    <property type="evidence" value="ECO:0007669"/>
    <property type="project" value="TreeGrafter"/>
</dbReference>
<dbReference type="SMART" id="SM00320">
    <property type="entry name" value="WD40"/>
    <property type="match status" value="5"/>
</dbReference>
<feature type="compositionally biased region" description="Low complexity" evidence="4">
    <location>
        <begin position="175"/>
        <end position="187"/>
    </location>
</feature>
<dbReference type="InterPro" id="IPR051362">
    <property type="entry name" value="WD_repeat_creC_regulators"/>
</dbReference>
<dbReference type="PROSITE" id="PS50082">
    <property type="entry name" value="WD_REPEATS_2"/>
    <property type="match status" value="1"/>
</dbReference>
<evidence type="ECO:0000313" key="5">
    <source>
        <dbReference type="EMBL" id="KAJ1968461.1"/>
    </source>
</evidence>
<dbReference type="GO" id="GO:0045013">
    <property type="term" value="P:carbon catabolite repression of transcription"/>
    <property type="evidence" value="ECO:0007669"/>
    <property type="project" value="TreeGrafter"/>
</dbReference>
<dbReference type="EMBL" id="JANBPY010000181">
    <property type="protein sequence ID" value="KAJ1968461.1"/>
    <property type="molecule type" value="Genomic_DNA"/>
</dbReference>
<feature type="compositionally biased region" description="Polar residues" evidence="4">
    <location>
        <begin position="109"/>
        <end position="152"/>
    </location>
</feature>
<name>A0A9W8E566_9FUNG</name>
<feature type="region of interest" description="Disordered" evidence="4">
    <location>
        <begin position="175"/>
        <end position="210"/>
    </location>
</feature>
<reference evidence="5" key="1">
    <citation type="submission" date="2022-07" db="EMBL/GenBank/DDBJ databases">
        <title>Phylogenomic reconstructions and comparative analyses of Kickxellomycotina fungi.</title>
        <authorList>
            <person name="Reynolds N.K."/>
            <person name="Stajich J.E."/>
            <person name="Barry K."/>
            <person name="Grigoriev I.V."/>
            <person name="Crous P."/>
            <person name="Smith M.E."/>
        </authorList>
    </citation>
    <scope>NUCLEOTIDE SEQUENCE</scope>
    <source>
        <strain evidence="5">RSA 1196</strain>
    </source>
</reference>
<dbReference type="GO" id="GO:0051286">
    <property type="term" value="C:cell tip"/>
    <property type="evidence" value="ECO:0007669"/>
    <property type="project" value="TreeGrafter"/>
</dbReference>
<evidence type="ECO:0000256" key="1">
    <source>
        <dbReference type="ARBA" id="ARBA00022574"/>
    </source>
</evidence>
<keyword evidence="2" id="KW-0677">Repeat</keyword>
<evidence type="ECO:0000256" key="3">
    <source>
        <dbReference type="PROSITE-ProRule" id="PRU00221"/>
    </source>
</evidence>
<organism evidence="5 6">
    <name type="scientific">Dispira parvispora</name>
    <dbReference type="NCBI Taxonomy" id="1520584"/>
    <lineage>
        <taxon>Eukaryota</taxon>
        <taxon>Fungi</taxon>
        <taxon>Fungi incertae sedis</taxon>
        <taxon>Zoopagomycota</taxon>
        <taxon>Kickxellomycotina</taxon>
        <taxon>Dimargaritomycetes</taxon>
        <taxon>Dimargaritales</taxon>
        <taxon>Dimargaritaceae</taxon>
        <taxon>Dispira</taxon>
    </lineage>
</organism>
<comment type="caution">
    <text evidence="5">The sequence shown here is derived from an EMBL/GenBank/DDBJ whole genome shotgun (WGS) entry which is preliminary data.</text>
</comment>
<dbReference type="GO" id="GO:0005634">
    <property type="term" value="C:nucleus"/>
    <property type="evidence" value="ECO:0007669"/>
    <property type="project" value="TreeGrafter"/>
</dbReference>